<dbReference type="PROSITE" id="PS51012">
    <property type="entry name" value="ABC_TM2"/>
    <property type="match status" value="1"/>
</dbReference>
<dbReference type="GO" id="GO:0005886">
    <property type="term" value="C:plasma membrane"/>
    <property type="evidence" value="ECO:0007669"/>
    <property type="project" value="UniProtKB-SubCell"/>
</dbReference>
<proteinExistence type="inferred from homology"/>
<name>B7AUE5_9FIRM</name>
<comment type="caution">
    <text evidence="10">The sequence shown here is derived from an EMBL/GenBank/DDBJ whole genome shotgun (WGS) entry which is preliminary data.</text>
</comment>
<evidence type="ECO:0000313" key="10">
    <source>
        <dbReference type="EMBL" id="EEC55836.1"/>
    </source>
</evidence>
<gene>
    <name evidence="10" type="ORF">BACPEC_02343</name>
</gene>
<evidence type="ECO:0000256" key="2">
    <source>
        <dbReference type="ARBA" id="ARBA00007783"/>
    </source>
</evidence>
<dbReference type="AlphaFoldDB" id="B7AUE5"/>
<evidence type="ECO:0000256" key="7">
    <source>
        <dbReference type="ARBA" id="ARBA00023136"/>
    </source>
</evidence>
<evidence type="ECO:0000256" key="4">
    <source>
        <dbReference type="ARBA" id="ARBA00022475"/>
    </source>
</evidence>
<evidence type="ECO:0000256" key="6">
    <source>
        <dbReference type="ARBA" id="ARBA00022989"/>
    </source>
</evidence>
<evidence type="ECO:0000256" key="8">
    <source>
        <dbReference type="RuleBase" id="RU361157"/>
    </source>
</evidence>
<accession>B7AUE5</accession>
<dbReference type="Pfam" id="PF01061">
    <property type="entry name" value="ABC2_membrane"/>
    <property type="match status" value="1"/>
</dbReference>
<comment type="similarity">
    <text evidence="2 8">Belongs to the ABC-2 integral membrane protein family.</text>
</comment>
<keyword evidence="6 8" id="KW-1133">Transmembrane helix</keyword>
<dbReference type="InterPro" id="IPR047817">
    <property type="entry name" value="ABC2_TM_bact-type"/>
</dbReference>
<evidence type="ECO:0000256" key="3">
    <source>
        <dbReference type="ARBA" id="ARBA00022448"/>
    </source>
</evidence>
<feature type="domain" description="ABC transmembrane type-2" evidence="9">
    <location>
        <begin position="38"/>
        <end position="261"/>
    </location>
</feature>
<reference evidence="10 11" key="2">
    <citation type="submission" date="2008-11" db="EMBL/GenBank/DDBJ databases">
        <authorList>
            <person name="Fulton L."/>
            <person name="Clifton S."/>
            <person name="Fulton B."/>
            <person name="Xu J."/>
            <person name="Minx P."/>
            <person name="Pepin K.H."/>
            <person name="Johnson M."/>
            <person name="Bhonagiri V."/>
            <person name="Nash W.E."/>
            <person name="Mardis E.R."/>
            <person name="Wilson R.K."/>
        </authorList>
    </citation>
    <scope>NUCLEOTIDE SEQUENCE [LARGE SCALE GENOMIC DNA]</scope>
    <source>
        <strain evidence="10 11">ATCC 43243</strain>
    </source>
</reference>
<evidence type="ECO:0000256" key="1">
    <source>
        <dbReference type="ARBA" id="ARBA00004651"/>
    </source>
</evidence>
<feature type="transmembrane region" description="Helical" evidence="8">
    <location>
        <begin position="37"/>
        <end position="58"/>
    </location>
</feature>
<evidence type="ECO:0000256" key="5">
    <source>
        <dbReference type="ARBA" id="ARBA00022692"/>
    </source>
</evidence>
<protein>
    <recommendedName>
        <fullName evidence="8">Transport permease protein</fullName>
    </recommendedName>
</protein>
<comment type="subcellular location">
    <subcellularLocation>
        <location evidence="1 8">Cell membrane</location>
        <topology evidence="1 8">Multi-pass membrane protein</topology>
    </subcellularLocation>
</comment>
<dbReference type="eggNOG" id="COG1682">
    <property type="taxonomic scope" value="Bacteria"/>
</dbReference>
<keyword evidence="7 8" id="KW-0472">Membrane</keyword>
<feature type="transmembrane region" description="Helical" evidence="8">
    <location>
        <begin position="240"/>
        <end position="258"/>
    </location>
</feature>
<feature type="transmembrane region" description="Helical" evidence="8">
    <location>
        <begin position="107"/>
        <end position="140"/>
    </location>
</feature>
<dbReference type="PANTHER" id="PTHR30413:SF10">
    <property type="entry name" value="CAPSULE POLYSACCHARIDE EXPORT INNER-MEMBRANE PROTEIN CTRC"/>
    <property type="match status" value="1"/>
</dbReference>
<feature type="transmembrane region" description="Helical" evidence="8">
    <location>
        <begin position="152"/>
        <end position="176"/>
    </location>
</feature>
<reference evidence="10 11" key="1">
    <citation type="submission" date="2008-11" db="EMBL/GenBank/DDBJ databases">
        <title>Draft genome sequence of Bacteroides pectinophilus (ATCC 43243).</title>
        <authorList>
            <person name="Sudarsanam P."/>
            <person name="Ley R."/>
            <person name="Guruge J."/>
            <person name="Turnbaugh P.J."/>
            <person name="Mahowald M."/>
            <person name="Liep D."/>
            <person name="Gordon J."/>
        </authorList>
    </citation>
    <scope>NUCLEOTIDE SEQUENCE [LARGE SCALE GENOMIC DNA]</scope>
    <source>
        <strain evidence="10 11">ATCC 43243</strain>
    </source>
</reference>
<dbReference type="EMBL" id="ABVQ01000037">
    <property type="protein sequence ID" value="EEC55836.1"/>
    <property type="molecule type" value="Genomic_DNA"/>
</dbReference>
<keyword evidence="11" id="KW-1185">Reference proteome</keyword>
<dbReference type="InterPro" id="IPR013525">
    <property type="entry name" value="ABC2_TM"/>
</dbReference>
<dbReference type="HOGENOM" id="CLU_060703_1_0_9"/>
<dbReference type="Proteomes" id="UP000003136">
    <property type="component" value="Unassembled WGS sequence"/>
</dbReference>
<dbReference type="GO" id="GO:0140359">
    <property type="term" value="F:ABC-type transporter activity"/>
    <property type="evidence" value="ECO:0007669"/>
    <property type="project" value="InterPro"/>
</dbReference>
<evidence type="ECO:0000313" key="11">
    <source>
        <dbReference type="Proteomes" id="UP000003136"/>
    </source>
</evidence>
<keyword evidence="5 8" id="KW-0812">Transmembrane</keyword>
<organism evidence="10 11">
    <name type="scientific">[Bacteroides] pectinophilus ATCC 43243</name>
    <dbReference type="NCBI Taxonomy" id="483218"/>
    <lineage>
        <taxon>Bacteria</taxon>
        <taxon>Bacillati</taxon>
        <taxon>Bacillota</taxon>
        <taxon>Clostridia</taxon>
        <taxon>Eubacteriales</taxon>
    </lineage>
</organism>
<keyword evidence="3 8" id="KW-0813">Transport</keyword>
<sequence>MQKVRILMKLIKNLLSSRKLIWSLSKNDFKTKYAGSYLGIIWAFVQPVITILVYWFVFQVGFRSSQPAQYPYVLVLVCGIIPWFFFADALNGGSNALLEYNYLVKKIVFNIDILPVIKVLSAMFVHVFFVVFTLILAACYGYYPTIYTLQIIYYSFCTFAFVLGLVYLTSAVTVFFRDITQIISIILQVGIWMTPIMWDIAIIPARLQWIFRINPIYYIVNGYREAILVGRGFWHNGLWTLYFWAVTIIMFALGSGVFRRLKIHFADVL</sequence>
<dbReference type="STRING" id="483218.BACPEC_02343"/>
<feature type="transmembrane region" description="Helical" evidence="8">
    <location>
        <begin position="182"/>
        <end position="203"/>
    </location>
</feature>
<dbReference type="GO" id="GO:0015920">
    <property type="term" value="P:lipopolysaccharide transport"/>
    <property type="evidence" value="ECO:0007669"/>
    <property type="project" value="TreeGrafter"/>
</dbReference>
<evidence type="ECO:0000259" key="9">
    <source>
        <dbReference type="PROSITE" id="PS51012"/>
    </source>
</evidence>
<feature type="transmembrane region" description="Helical" evidence="8">
    <location>
        <begin position="70"/>
        <end position="87"/>
    </location>
</feature>
<keyword evidence="4 8" id="KW-1003">Cell membrane</keyword>
<dbReference type="PANTHER" id="PTHR30413">
    <property type="entry name" value="INNER MEMBRANE TRANSPORT PERMEASE"/>
    <property type="match status" value="1"/>
</dbReference>